<dbReference type="CDD" id="cd00082">
    <property type="entry name" value="HisKA"/>
    <property type="match status" value="1"/>
</dbReference>
<evidence type="ECO:0000256" key="10">
    <source>
        <dbReference type="ARBA" id="ARBA00022989"/>
    </source>
</evidence>
<dbReference type="EC" id="2.7.13.3" evidence="3"/>
<dbReference type="Proteomes" id="UP000652760">
    <property type="component" value="Unassembled WGS sequence"/>
</dbReference>
<dbReference type="SUPFAM" id="SSF47384">
    <property type="entry name" value="Homodimeric domain of signal transducing histidine kinase"/>
    <property type="match status" value="1"/>
</dbReference>
<evidence type="ECO:0000313" key="24">
    <source>
        <dbReference type="Proteomes" id="UP000652760"/>
    </source>
</evidence>
<feature type="modified residue" description="4-aspartylphosphate" evidence="15">
    <location>
        <position position="726"/>
    </location>
</feature>
<dbReference type="Pfam" id="PF00072">
    <property type="entry name" value="Response_reg"/>
    <property type="match status" value="1"/>
</dbReference>
<dbReference type="InterPro" id="IPR004358">
    <property type="entry name" value="Sig_transdc_His_kin-like_C"/>
</dbReference>
<dbReference type="SMART" id="SM00448">
    <property type="entry name" value="REC"/>
    <property type="match status" value="1"/>
</dbReference>
<dbReference type="InterPro" id="IPR003122">
    <property type="entry name" value="Tar_rcpt_lig-bd"/>
</dbReference>
<keyword evidence="4" id="KW-1003">Cell membrane</keyword>
<dbReference type="InterPro" id="IPR008207">
    <property type="entry name" value="Sig_transdc_His_kin_Hpt_dom"/>
</dbReference>
<dbReference type="Gene3D" id="3.40.50.2300">
    <property type="match status" value="1"/>
</dbReference>
<evidence type="ECO:0000256" key="14">
    <source>
        <dbReference type="PROSITE-ProRule" id="PRU00110"/>
    </source>
</evidence>
<dbReference type="InterPro" id="IPR003660">
    <property type="entry name" value="HAMP_dom"/>
</dbReference>
<evidence type="ECO:0000256" key="8">
    <source>
        <dbReference type="ARBA" id="ARBA00022692"/>
    </source>
</evidence>
<dbReference type="SMART" id="SM00304">
    <property type="entry name" value="HAMP"/>
    <property type="match status" value="1"/>
</dbReference>
<feature type="region of interest" description="Disordered" evidence="17">
    <location>
        <begin position="800"/>
        <end position="822"/>
    </location>
</feature>
<dbReference type="InterPro" id="IPR036641">
    <property type="entry name" value="HPT_dom_sf"/>
</dbReference>
<dbReference type="SUPFAM" id="SSF47226">
    <property type="entry name" value="Histidine-containing phosphotransfer domain, HPT domain"/>
    <property type="match status" value="1"/>
</dbReference>
<evidence type="ECO:0000256" key="9">
    <source>
        <dbReference type="ARBA" id="ARBA00022777"/>
    </source>
</evidence>
<dbReference type="InterPro" id="IPR001789">
    <property type="entry name" value="Sig_transdc_resp-reg_receiver"/>
</dbReference>
<dbReference type="PROSITE" id="PS50110">
    <property type="entry name" value="RESPONSE_REGULATORY"/>
    <property type="match status" value="1"/>
</dbReference>
<dbReference type="RefSeq" id="WP_200194521.1">
    <property type="nucleotide sequence ID" value="NZ_JAENHM010000046.1"/>
</dbReference>
<dbReference type="Pfam" id="PF00672">
    <property type="entry name" value="HAMP"/>
    <property type="match status" value="1"/>
</dbReference>
<evidence type="ECO:0000256" key="1">
    <source>
        <dbReference type="ARBA" id="ARBA00000085"/>
    </source>
</evidence>
<dbReference type="SUPFAM" id="SSF55874">
    <property type="entry name" value="ATPase domain of HSP90 chaperone/DNA topoisomerase II/histidine kinase"/>
    <property type="match status" value="1"/>
</dbReference>
<dbReference type="Gene3D" id="1.10.8.500">
    <property type="entry name" value="HAMP domain in histidine kinase"/>
    <property type="match status" value="1"/>
</dbReference>
<protein>
    <recommendedName>
        <fullName evidence="3">histidine kinase</fullName>
        <ecNumber evidence="3">2.7.13.3</ecNumber>
    </recommendedName>
</protein>
<dbReference type="CDD" id="cd16922">
    <property type="entry name" value="HATPase_EvgS-ArcB-TorS-like"/>
    <property type="match status" value="1"/>
</dbReference>
<evidence type="ECO:0000256" key="4">
    <source>
        <dbReference type="ARBA" id="ARBA00022475"/>
    </source>
</evidence>
<evidence type="ECO:0000313" key="23">
    <source>
        <dbReference type="EMBL" id="MBK1838911.1"/>
    </source>
</evidence>
<keyword evidence="7" id="KW-0808">Transferase</keyword>
<evidence type="ECO:0000256" key="13">
    <source>
        <dbReference type="ARBA" id="ARBA00023224"/>
    </source>
</evidence>
<evidence type="ECO:0000256" key="16">
    <source>
        <dbReference type="SAM" id="Coils"/>
    </source>
</evidence>
<evidence type="ECO:0000256" key="18">
    <source>
        <dbReference type="SAM" id="Phobius"/>
    </source>
</evidence>
<keyword evidence="8 18" id="KW-0812">Transmembrane</keyword>
<accession>A0ABS1F654</accession>
<dbReference type="PROSITE" id="PS50885">
    <property type="entry name" value="HAMP"/>
    <property type="match status" value="1"/>
</dbReference>
<keyword evidence="5" id="KW-0488">Methylation</keyword>
<keyword evidence="12 18" id="KW-0472">Membrane</keyword>
<organism evidence="23 24">
    <name type="scientific">Azospirillum endophyticum</name>
    <dbReference type="NCBI Taxonomy" id="2800326"/>
    <lineage>
        <taxon>Bacteria</taxon>
        <taxon>Pseudomonadati</taxon>
        <taxon>Pseudomonadota</taxon>
        <taxon>Alphaproteobacteria</taxon>
        <taxon>Rhodospirillales</taxon>
        <taxon>Azospirillaceae</taxon>
        <taxon>Azospirillum</taxon>
    </lineage>
</organism>
<keyword evidence="10 18" id="KW-1133">Transmembrane helix</keyword>
<keyword evidence="9" id="KW-0418">Kinase</keyword>
<dbReference type="Pfam" id="PF00512">
    <property type="entry name" value="HisKA"/>
    <property type="match status" value="1"/>
</dbReference>
<keyword evidence="16" id="KW-0175">Coiled coil</keyword>
<keyword evidence="6 15" id="KW-0597">Phosphoprotein</keyword>
<dbReference type="PRINTS" id="PR00344">
    <property type="entry name" value="BCTRLSENSOR"/>
</dbReference>
<dbReference type="Pfam" id="PF02203">
    <property type="entry name" value="TarH"/>
    <property type="match status" value="1"/>
</dbReference>
<evidence type="ECO:0000256" key="7">
    <source>
        <dbReference type="ARBA" id="ARBA00022679"/>
    </source>
</evidence>
<keyword evidence="11" id="KW-0902">Two-component regulatory system</keyword>
<evidence type="ECO:0000256" key="15">
    <source>
        <dbReference type="PROSITE-ProRule" id="PRU00169"/>
    </source>
</evidence>
<feature type="transmembrane region" description="Helical" evidence="18">
    <location>
        <begin position="6"/>
        <end position="28"/>
    </location>
</feature>
<evidence type="ECO:0000256" key="3">
    <source>
        <dbReference type="ARBA" id="ARBA00012438"/>
    </source>
</evidence>
<feature type="domain" description="Histidine kinase" evidence="19">
    <location>
        <begin position="291"/>
        <end position="513"/>
    </location>
</feature>
<dbReference type="Pfam" id="PF02518">
    <property type="entry name" value="HATPase_c"/>
    <property type="match status" value="1"/>
</dbReference>
<feature type="domain" description="HPt" evidence="22">
    <location>
        <begin position="844"/>
        <end position="937"/>
    </location>
</feature>
<dbReference type="InterPro" id="IPR003594">
    <property type="entry name" value="HATPase_dom"/>
</dbReference>
<proteinExistence type="predicted"/>
<keyword evidence="13" id="KW-0807">Transducer</keyword>
<dbReference type="SUPFAM" id="SSF52172">
    <property type="entry name" value="CheY-like"/>
    <property type="match status" value="1"/>
</dbReference>
<dbReference type="Pfam" id="PF01627">
    <property type="entry name" value="Hpt"/>
    <property type="match status" value="1"/>
</dbReference>
<evidence type="ECO:0000256" key="2">
    <source>
        <dbReference type="ARBA" id="ARBA00004236"/>
    </source>
</evidence>
<dbReference type="InterPro" id="IPR036097">
    <property type="entry name" value="HisK_dim/P_sf"/>
</dbReference>
<dbReference type="PROSITE" id="PS50109">
    <property type="entry name" value="HIS_KIN"/>
    <property type="match status" value="1"/>
</dbReference>
<dbReference type="CDD" id="cd17546">
    <property type="entry name" value="REC_hyHK_CKI1_RcsC-like"/>
    <property type="match status" value="1"/>
</dbReference>
<feature type="domain" description="HAMP" evidence="21">
    <location>
        <begin position="206"/>
        <end position="259"/>
    </location>
</feature>
<evidence type="ECO:0000256" key="5">
    <source>
        <dbReference type="ARBA" id="ARBA00022481"/>
    </source>
</evidence>
<feature type="domain" description="Response regulatory" evidence="20">
    <location>
        <begin position="677"/>
        <end position="794"/>
    </location>
</feature>
<dbReference type="InterPro" id="IPR005467">
    <property type="entry name" value="His_kinase_dom"/>
</dbReference>
<evidence type="ECO:0000256" key="11">
    <source>
        <dbReference type="ARBA" id="ARBA00023012"/>
    </source>
</evidence>
<dbReference type="EMBL" id="JAENHM010000046">
    <property type="protein sequence ID" value="MBK1838911.1"/>
    <property type="molecule type" value="Genomic_DNA"/>
</dbReference>
<dbReference type="SMART" id="SM00387">
    <property type="entry name" value="HATPase_c"/>
    <property type="match status" value="1"/>
</dbReference>
<sequence>MTIRTRFHLIFAIIAVLILTLALGTMSVSGLSREQVERIHHGALIPSLDLKTVSDAYTTAAIVSAVRVRVGDMPWDQGEAAVRRAKDAAGPAWERYIAHVKTQTEREIVRTAQDHMDEANTALDELIDILGAQDIAGLTAFIARDMYPSVNPLLVAIQELTALQDRYGESIYADALEQVEGQRMRLAILMAAALVVFLLAYYTLRNRVVGPLVTMTDAMAAVAGGRLDRDIPSLGKRDEIGALAAALARFRDNARQLRDDQQRLHDLAEELRDARDRAEEATRAKSSFLAMMSHEIRTPMNGVVAMAEMMDQTELTGDQRGMLDIVRASSASLLTIINDILDFSKIEAGRLELEAIELSLVDVVEGTAEILAGRAEEKGLGLVVDIDPAVPSLLVGDPVRLRQVLLNLIGNAIKFTEHGGIVVTVAAAPGPGPDVSLLRFAVRDDGIGLTPAQCDTLFRPFQQADSSTSRQYGGTGLGLAICRHLCTLMGGRIGVESVHGEGSTFWFEVPLTVVDWTAPAPSIAIGDARLVAVGFGDGPERHALAAMLAAAGVEDVRWLDRDGLADTPGASGADAEDGRRVVILWRAAAEDDALDTGGRDPAVVLVASRKLASRLAEAHRAGVFCTLTLPLRRDRLWHVIAAALGRASLERRDRAADGATSGWQPPTLEEARAAGALVLVAEDNATNQAVIRRMLSQGGYAFEIASNGVEALKLHAAGRYGLLLTDFHMPEMDGFALTSAIRSGEAEGVRLPIVALTADALPGTEQRCLDAGMDAYLTKPVDSRRLFDLLERFLPQARDLRRRAPPAETATPKAAAPPADPLANPLVDPQVLNLAYLGDIFAGAAEQAEALVRGFIGGARGMIDESGAALAAGDLSGARETVHALKGGAHSVGATRLGQLAGDLQDALDAGDGDTAALLHSLLAMTLDELADAADTAFAVPAHGVDR</sequence>
<evidence type="ECO:0000259" key="20">
    <source>
        <dbReference type="PROSITE" id="PS50110"/>
    </source>
</evidence>
<evidence type="ECO:0000256" key="6">
    <source>
        <dbReference type="ARBA" id="ARBA00022553"/>
    </source>
</evidence>
<keyword evidence="24" id="KW-1185">Reference proteome</keyword>
<dbReference type="InterPro" id="IPR036890">
    <property type="entry name" value="HATPase_C_sf"/>
</dbReference>
<evidence type="ECO:0000259" key="22">
    <source>
        <dbReference type="PROSITE" id="PS50894"/>
    </source>
</evidence>
<name>A0ABS1F654_9PROT</name>
<reference evidence="24" key="1">
    <citation type="submission" date="2021-01" db="EMBL/GenBank/DDBJ databases">
        <title>Genome public.</title>
        <authorList>
            <person name="Liu C."/>
            <person name="Sun Q."/>
        </authorList>
    </citation>
    <scope>NUCLEOTIDE SEQUENCE [LARGE SCALE GENOMIC DNA]</scope>
    <source>
        <strain evidence="24">YIM B02556</strain>
    </source>
</reference>
<dbReference type="Gene3D" id="1.10.287.130">
    <property type="match status" value="1"/>
</dbReference>
<feature type="modified residue" description="Phosphohistidine" evidence="14">
    <location>
        <position position="883"/>
    </location>
</feature>
<comment type="catalytic activity">
    <reaction evidence="1">
        <text>ATP + protein L-histidine = ADP + protein N-phospho-L-histidine.</text>
        <dbReference type="EC" id="2.7.13.3"/>
    </reaction>
</comment>
<dbReference type="InterPro" id="IPR011006">
    <property type="entry name" value="CheY-like_superfamily"/>
</dbReference>
<dbReference type="PANTHER" id="PTHR45339:SF5">
    <property type="entry name" value="HISTIDINE KINASE"/>
    <property type="match status" value="1"/>
</dbReference>
<dbReference type="SMART" id="SM00388">
    <property type="entry name" value="HisKA"/>
    <property type="match status" value="1"/>
</dbReference>
<comment type="caution">
    <text evidence="23">The sequence shown here is derived from an EMBL/GenBank/DDBJ whole genome shotgun (WGS) entry which is preliminary data.</text>
</comment>
<evidence type="ECO:0000256" key="17">
    <source>
        <dbReference type="SAM" id="MobiDB-lite"/>
    </source>
</evidence>
<dbReference type="Gene3D" id="1.20.120.160">
    <property type="entry name" value="HPT domain"/>
    <property type="match status" value="1"/>
</dbReference>
<dbReference type="InterPro" id="IPR003661">
    <property type="entry name" value="HisK_dim/P_dom"/>
</dbReference>
<dbReference type="PROSITE" id="PS50894">
    <property type="entry name" value="HPT"/>
    <property type="match status" value="1"/>
</dbReference>
<comment type="subcellular location">
    <subcellularLocation>
        <location evidence="2">Cell membrane</location>
    </subcellularLocation>
</comment>
<feature type="coiled-coil region" evidence="16">
    <location>
        <begin position="254"/>
        <end position="284"/>
    </location>
</feature>
<evidence type="ECO:0000259" key="21">
    <source>
        <dbReference type="PROSITE" id="PS50885"/>
    </source>
</evidence>
<dbReference type="Gene3D" id="3.30.565.10">
    <property type="entry name" value="Histidine kinase-like ATPase, C-terminal domain"/>
    <property type="match status" value="1"/>
</dbReference>
<evidence type="ECO:0000256" key="12">
    <source>
        <dbReference type="ARBA" id="ARBA00023136"/>
    </source>
</evidence>
<dbReference type="PANTHER" id="PTHR45339">
    <property type="entry name" value="HYBRID SIGNAL TRANSDUCTION HISTIDINE KINASE J"/>
    <property type="match status" value="1"/>
</dbReference>
<feature type="compositionally biased region" description="Low complexity" evidence="17">
    <location>
        <begin position="806"/>
        <end position="822"/>
    </location>
</feature>
<gene>
    <name evidence="23" type="ORF">JHL17_15940</name>
</gene>
<evidence type="ECO:0000259" key="19">
    <source>
        <dbReference type="PROSITE" id="PS50109"/>
    </source>
</evidence>
<dbReference type="SUPFAM" id="SSF158472">
    <property type="entry name" value="HAMP domain-like"/>
    <property type="match status" value="1"/>
</dbReference>